<dbReference type="SUPFAM" id="SSF54427">
    <property type="entry name" value="NTF2-like"/>
    <property type="match status" value="1"/>
</dbReference>
<comment type="caution">
    <text evidence="1">The sequence shown here is derived from an EMBL/GenBank/DDBJ whole genome shotgun (WGS) entry which is preliminary data.</text>
</comment>
<accession>A0A3L7J7A7</accession>
<dbReference type="Proteomes" id="UP000282460">
    <property type="component" value="Unassembled WGS sequence"/>
</dbReference>
<evidence type="ECO:0000313" key="1">
    <source>
        <dbReference type="EMBL" id="RLQ86430.1"/>
    </source>
</evidence>
<dbReference type="AlphaFoldDB" id="A0A3L7J7A7"/>
<dbReference type="InterPro" id="IPR032710">
    <property type="entry name" value="NTF2-like_dom_sf"/>
</dbReference>
<protein>
    <submittedName>
        <fullName evidence="1">Uncharacterized protein</fullName>
    </submittedName>
</protein>
<proteinExistence type="predicted"/>
<dbReference type="PANTHER" id="PTHR30173">
    <property type="entry name" value="SIGMA 19 FACTOR"/>
    <property type="match status" value="1"/>
</dbReference>
<organism evidence="1 2">
    <name type="scientific">Mycetocola zhadangensis</name>
    <dbReference type="NCBI Taxonomy" id="1164595"/>
    <lineage>
        <taxon>Bacteria</taxon>
        <taxon>Bacillati</taxon>
        <taxon>Actinomycetota</taxon>
        <taxon>Actinomycetes</taxon>
        <taxon>Micrococcales</taxon>
        <taxon>Microbacteriaceae</taxon>
        <taxon>Mycetocola</taxon>
    </lineage>
</organism>
<name>A0A3L7J7A7_9MICO</name>
<reference evidence="1 2" key="1">
    <citation type="submission" date="2018-10" db="EMBL/GenBank/DDBJ databases">
        <authorList>
            <person name="Li J."/>
        </authorList>
    </citation>
    <scope>NUCLEOTIDE SEQUENCE [LARGE SCALE GENOMIC DNA]</scope>
    <source>
        <strain evidence="1 2">ZD1-4</strain>
    </source>
</reference>
<sequence>MSLTSAERLWIDRRGATPWALTWEWLARPAHYRAVRNLRLAAENSDTNRLASLLDPDVAVVVDGSDGGAQSIRVVAGRHDVTALLLYGVGQQEGRFAVERSVNGQAGLVLSQDGQTTAAVTVDFSGRLVSVVWVKLNSTTLRHWNTVWPGV</sequence>
<evidence type="ECO:0000313" key="2">
    <source>
        <dbReference type="Proteomes" id="UP000282460"/>
    </source>
</evidence>
<dbReference type="OrthoDB" id="4979084at2"/>
<dbReference type="GO" id="GO:0016987">
    <property type="term" value="F:sigma factor activity"/>
    <property type="evidence" value="ECO:0007669"/>
    <property type="project" value="TreeGrafter"/>
</dbReference>
<keyword evidence="2" id="KW-1185">Reference proteome</keyword>
<dbReference type="RefSeq" id="WP_121658792.1">
    <property type="nucleotide sequence ID" value="NZ_BMEK01000001.1"/>
</dbReference>
<dbReference type="EMBL" id="RCWJ01000001">
    <property type="protein sequence ID" value="RLQ86430.1"/>
    <property type="molecule type" value="Genomic_DNA"/>
</dbReference>
<dbReference type="InterPro" id="IPR052704">
    <property type="entry name" value="ECF_Sigma-70_Domain"/>
</dbReference>
<dbReference type="PANTHER" id="PTHR30173:SF43">
    <property type="entry name" value="ECF RNA POLYMERASE SIGMA FACTOR SIGI-RELATED"/>
    <property type="match status" value="1"/>
</dbReference>
<gene>
    <name evidence="1" type="ORF">D9V28_06355</name>
</gene>